<reference evidence="1" key="1">
    <citation type="submission" date="2021-10" db="EMBL/GenBank/DDBJ databases">
        <title>Psilocybe cubensis genome.</title>
        <authorList>
            <person name="Mckernan K.J."/>
            <person name="Crawford S."/>
            <person name="Trippe A."/>
            <person name="Kane L.T."/>
            <person name="Mclaughlin S."/>
        </authorList>
    </citation>
    <scope>NUCLEOTIDE SEQUENCE</scope>
    <source>
        <strain evidence="1">MGC-MH-2018</strain>
    </source>
</reference>
<proteinExistence type="predicted"/>
<dbReference type="EMBL" id="JAFIQS020000004">
    <property type="protein sequence ID" value="KAH9482132.1"/>
    <property type="molecule type" value="Genomic_DNA"/>
</dbReference>
<organism evidence="1 2">
    <name type="scientific">Psilocybe cubensis</name>
    <name type="common">Psychedelic mushroom</name>
    <name type="synonym">Stropharia cubensis</name>
    <dbReference type="NCBI Taxonomy" id="181762"/>
    <lineage>
        <taxon>Eukaryota</taxon>
        <taxon>Fungi</taxon>
        <taxon>Dikarya</taxon>
        <taxon>Basidiomycota</taxon>
        <taxon>Agaricomycotina</taxon>
        <taxon>Agaricomycetes</taxon>
        <taxon>Agaricomycetidae</taxon>
        <taxon>Agaricales</taxon>
        <taxon>Agaricineae</taxon>
        <taxon>Strophariaceae</taxon>
        <taxon>Psilocybe</taxon>
    </lineage>
</organism>
<evidence type="ECO:0000313" key="2">
    <source>
        <dbReference type="Proteomes" id="UP000664032"/>
    </source>
</evidence>
<keyword evidence="2" id="KW-1185">Reference proteome</keyword>
<name>A0ACB8H391_PSICU</name>
<sequence length="750" mass="85082">MLAACFRILGCSSGTIEIDSNSAMLPQDGLGDVRIPPLSPVPSGLAKPDDRLCDTCSQLGLTVESFTYIPGNEDAYKEQIYLGLVKDIKEKMRCPLCRLILASIGSELPCTEDGQPLSISFRWETDPRSSSCAMAPYAWKPGGRYANPKRLNAFPRITVLANDTTNPCLINYVRPIEDTINFNMVSNWLYMCEDWHGDVCEKSKYLDGVVDNPTALIPTFRLIDVVENCILFAPANVTYVALSYVWGKIDPTKILRLTKGTINDLAVPGALLQQQNYDITPITIRDAIQVTREIGIRYLWVDSLCIVQDDVGPGGSKMDAISKMDLIYGAAYLTIIAATGGDANAGLPGVRPGTRKIPQLIEEIYPGLRLANRPSDLAHIPNIHRTRAWTYQELRFAKRSLSFIGGQAVFQCCSYNWREDVVFEDRSWYLTSNRSRTVELPNKIFELESMIYGYSGLSLTNEEDIYDAFAGLARFFRTKLGSNLCHGIPDTDFDWFLLWTAQDPPKRRPHAPSWSWSGWQGEMRPMSWWRNRPSTEEIREIQKERTWIVWYERKAHHLEECQRVSNPENSSQSSSRLPPNPETRLQSRFPFDCSQTLPTPRKLVNAPKYIQSGHSEAGSGFLQFWTVSVTFRLAEPESRENPSFGPRNTHSRIGIFGRNGQEISIVYVNPDWRHRNLQPQRTHEFILLSEGVDHDLRLDASEKDLKYMVMLIDWQEDGQWAERVAVTSMEKTALDQAFGQGPIWKEIILG</sequence>
<accession>A0ACB8H391</accession>
<evidence type="ECO:0000313" key="1">
    <source>
        <dbReference type="EMBL" id="KAH9482132.1"/>
    </source>
</evidence>
<dbReference type="Proteomes" id="UP000664032">
    <property type="component" value="Unassembled WGS sequence"/>
</dbReference>
<protein>
    <submittedName>
        <fullName evidence="1">Uncharacterized protein</fullName>
    </submittedName>
</protein>
<gene>
    <name evidence="1" type="ORF">JR316_0004227</name>
</gene>
<comment type="caution">
    <text evidence="1">The sequence shown here is derived from an EMBL/GenBank/DDBJ whole genome shotgun (WGS) entry which is preliminary data.</text>
</comment>